<dbReference type="Proteomes" id="UP000236743">
    <property type="component" value="Unassembled WGS sequence"/>
</dbReference>
<keyword evidence="2" id="KW-1185">Reference proteome</keyword>
<proteinExistence type="predicted"/>
<reference evidence="1 2" key="1">
    <citation type="submission" date="2016-10" db="EMBL/GenBank/DDBJ databases">
        <authorList>
            <person name="de Groot N.N."/>
        </authorList>
    </citation>
    <scope>NUCLEOTIDE SEQUENCE [LARGE SCALE GENOMIC DNA]</scope>
    <source>
        <strain evidence="1 2">DSM 26656</strain>
    </source>
</reference>
<evidence type="ECO:0000313" key="2">
    <source>
        <dbReference type="Proteomes" id="UP000236743"/>
    </source>
</evidence>
<gene>
    <name evidence="1" type="ORF">SAMN04488115_109209</name>
</gene>
<dbReference type="AlphaFoldDB" id="A0A1H6CB90"/>
<protein>
    <submittedName>
        <fullName evidence="1">Uncharacterized protein</fullName>
    </submittedName>
</protein>
<organism evidence="1 2">
    <name type="scientific">Bosea lathyri</name>
    <dbReference type="NCBI Taxonomy" id="1036778"/>
    <lineage>
        <taxon>Bacteria</taxon>
        <taxon>Pseudomonadati</taxon>
        <taxon>Pseudomonadota</taxon>
        <taxon>Alphaproteobacteria</taxon>
        <taxon>Hyphomicrobiales</taxon>
        <taxon>Boseaceae</taxon>
        <taxon>Bosea</taxon>
    </lineage>
</organism>
<evidence type="ECO:0000313" key="1">
    <source>
        <dbReference type="EMBL" id="SEG70123.1"/>
    </source>
</evidence>
<accession>A0A1H6CB90</accession>
<dbReference type="EMBL" id="FNUY01000009">
    <property type="protein sequence ID" value="SEG70123.1"/>
    <property type="molecule type" value="Genomic_DNA"/>
</dbReference>
<name>A0A1H6CB90_9HYPH</name>
<sequence length="228" mass="25451">MPSNGIDHNQIVDISDETMIGQIRFRLRTTEALEIKIGPIRMNGERSQFFRDETLARGLEEAQKQVRFSAVHVYHLRRRHQLQPKVTGLGIQSQQSRCQIEGRDTFHCSQTDHSGRDLRGDVGLYADYGTFDGLGMAEDPFPGIGQSKAGLGALEDAQSKTALQVRDTSADRGMVYAQTLRALRQAPCPRNIQKDTQIIPVQVVNCAHRPWGFGYVSCEVAQGLTELI</sequence>